<comment type="caution">
    <text evidence="2">The sequence shown here is derived from an EMBL/GenBank/DDBJ whole genome shotgun (WGS) entry which is preliminary data.</text>
</comment>
<reference evidence="3 5" key="2">
    <citation type="submission" date="2016-11" db="EMBL/GenBank/DDBJ databases">
        <title>Genome sequencing of Amycolatopsis regifaucium.</title>
        <authorList>
            <person name="Mayilraj S."/>
            <person name="Kaur N."/>
        </authorList>
    </citation>
    <scope>NUCLEOTIDE SEQUENCE [LARGE SCALE GENOMIC DNA]</scope>
    <source>
        <strain evidence="3 5">GY080</strain>
    </source>
</reference>
<dbReference type="EMBL" id="LOBU02000013">
    <property type="protein sequence ID" value="OKA07450.1"/>
    <property type="molecule type" value="Genomic_DNA"/>
</dbReference>
<dbReference type="Gene3D" id="3.50.50.60">
    <property type="entry name" value="FAD/NAD(P)-binding domain"/>
    <property type="match status" value="1"/>
</dbReference>
<keyword evidence="5" id="KW-1185">Reference proteome</keyword>
<evidence type="ECO:0000313" key="4">
    <source>
        <dbReference type="Proteomes" id="UP000076321"/>
    </source>
</evidence>
<dbReference type="InterPro" id="IPR006076">
    <property type="entry name" value="FAD-dep_OxRdtase"/>
</dbReference>
<protein>
    <submittedName>
        <fullName evidence="2">Oxidoreductase</fullName>
    </submittedName>
</protein>
<dbReference type="RefSeq" id="WP_061980964.1">
    <property type="nucleotide sequence ID" value="NZ_FOPQ01000002.1"/>
</dbReference>
<dbReference type="Gene3D" id="3.30.9.10">
    <property type="entry name" value="D-Amino Acid Oxidase, subunit A, domain 2"/>
    <property type="match status" value="1"/>
</dbReference>
<gene>
    <name evidence="3" type="ORF">ATP06_0216565</name>
    <name evidence="2" type="ORF">AVL48_16880</name>
</gene>
<organism evidence="2 4">
    <name type="scientific">Amycolatopsis regifaucium</name>
    <dbReference type="NCBI Taxonomy" id="546365"/>
    <lineage>
        <taxon>Bacteria</taxon>
        <taxon>Bacillati</taxon>
        <taxon>Actinomycetota</taxon>
        <taxon>Actinomycetes</taxon>
        <taxon>Pseudonocardiales</taxon>
        <taxon>Pseudonocardiaceae</taxon>
        <taxon>Amycolatopsis</taxon>
    </lineage>
</organism>
<dbReference type="Pfam" id="PF01266">
    <property type="entry name" value="DAO"/>
    <property type="match status" value="1"/>
</dbReference>
<dbReference type="OrthoDB" id="9805852at2"/>
<evidence type="ECO:0000313" key="2">
    <source>
        <dbReference type="EMBL" id="KZB79268.1"/>
    </source>
</evidence>
<dbReference type="Proteomes" id="UP000186883">
    <property type="component" value="Unassembled WGS sequence"/>
</dbReference>
<dbReference type="Proteomes" id="UP000076321">
    <property type="component" value="Unassembled WGS sequence"/>
</dbReference>
<dbReference type="InterPro" id="IPR036188">
    <property type="entry name" value="FAD/NAD-bd_sf"/>
</dbReference>
<dbReference type="EMBL" id="LQCI01000052">
    <property type="protein sequence ID" value="KZB79268.1"/>
    <property type="molecule type" value="Genomic_DNA"/>
</dbReference>
<dbReference type="SUPFAM" id="SSF51905">
    <property type="entry name" value="FAD/NAD(P)-binding domain"/>
    <property type="match status" value="1"/>
</dbReference>
<dbReference type="GO" id="GO:0005737">
    <property type="term" value="C:cytoplasm"/>
    <property type="evidence" value="ECO:0007669"/>
    <property type="project" value="TreeGrafter"/>
</dbReference>
<accession>A0A154M3U7</accession>
<evidence type="ECO:0000259" key="1">
    <source>
        <dbReference type="Pfam" id="PF01266"/>
    </source>
</evidence>
<name>A0A154M3U7_9PSEU</name>
<proteinExistence type="predicted"/>
<dbReference type="PANTHER" id="PTHR13847:SF281">
    <property type="entry name" value="FAD DEPENDENT OXIDOREDUCTASE DOMAIN-CONTAINING PROTEIN"/>
    <property type="match status" value="1"/>
</dbReference>
<evidence type="ECO:0000313" key="5">
    <source>
        <dbReference type="Proteomes" id="UP000186883"/>
    </source>
</evidence>
<dbReference type="PANTHER" id="PTHR13847">
    <property type="entry name" value="SARCOSINE DEHYDROGENASE-RELATED"/>
    <property type="match status" value="1"/>
</dbReference>
<reference evidence="2 4" key="1">
    <citation type="submission" date="2015-12" db="EMBL/GenBank/DDBJ databases">
        <title>Amycolatopsis regifaucium genome sequencing and assembly.</title>
        <authorList>
            <person name="Mayilraj S."/>
        </authorList>
    </citation>
    <scope>NUCLEOTIDE SEQUENCE [LARGE SCALE GENOMIC DNA]</scope>
    <source>
        <strain evidence="2 4">GY080</strain>
    </source>
</reference>
<feature type="domain" description="FAD dependent oxidoreductase" evidence="1">
    <location>
        <begin position="33"/>
        <end position="389"/>
    </location>
</feature>
<sequence>MKTGNVEYTAFSGWVDPPSDVLPSLTGDLTCEVAVVGGGIGGMSTALRLAERGQDVVLLEAEFCGHGASSRNAGQLAGAPGGDLQLLDLLYRKKMPGMIRLAEHAAYHVEDLIKKHDIDCDYEQTGNVFAAVSRGQLGRVRRVAKLLRRVGADVELGTSEELGIPRGFLGGMREKIGGIMNPGRFTLGLRRALLRTPARVFEQTKVTDVAHDRGQVVLSTPWGEVRADKVVLATNAYAGEWDITPPRLSVPIWVIEVETEPIDPARLAALGWTSRSGLVTQHNIMENYRLTPRGTIVFGVRRLERGRTYPLPQKAPDPALVEELAGAFATRFPALSDVAVDRAWGGWIAITSSWLPIAGQLDDSTYYSIACNGHGLAQAPYVGSLIADLIVDGERHEDLEELWREEPEFPRPMMMSPLGLRTVWLVDRFNDFVNGSRRNARRGVAP</sequence>
<evidence type="ECO:0000313" key="3">
    <source>
        <dbReference type="EMBL" id="OKA07450.1"/>
    </source>
</evidence>
<dbReference type="AlphaFoldDB" id="A0A154M3U7"/>